<feature type="region of interest" description="Disordered" evidence="5">
    <location>
        <begin position="38"/>
        <end position="57"/>
    </location>
</feature>
<evidence type="ECO:0000256" key="3">
    <source>
        <dbReference type="ARBA" id="ARBA00022771"/>
    </source>
</evidence>
<evidence type="ECO:0000313" key="7">
    <source>
        <dbReference type="EnsemblMetazoa" id="AGAP010516-PA"/>
    </source>
</evidence>
<feature type="compositionally biased region" description="Polar residues" evidence="5">
    <location>
        <begin position="85"/>
        <end position="95"/>
    </location>
</feature>
<dbReference type="GO" id="GO:0005634">
    <property type="term" value="C:nucleus"/>
    <property type="evidence" value="ECO:0000318"/>
    <property type="project" value="GO_Central"/>
</dbReference>
<keyword evidence="8" id="KW-1185">Reference proteome</keyword>
<reference evidence="7 8" key="1">
    <citation type="journal article" date="2002" name="Science">
        <title>The genome sequence of the malaria mosquito Anopheles gambiae.</title>
        <authorList>
            <person name="Holt R.A."/>
            <person name="Subramanian G.M."/>
            <person name="Halpern A."/>
            <person name="Sutton G.G."/>
            <person name="Charlab R."/>
            <person name="Nusskern D.R."/>
            <person name="Wincker P."/>
            <person name="Clark A.G."/>
            <person name="Ribeiro J.M."/>
            <person name="Wides R."/>
            <person name="Salzberg S.L."/>
            <person name="Loftus B."/>
            <person name="Yandell M."/>
            <person name="Majoros W.H."/>
            <person name="Rusch D.B."/>
            <person name="Lai Z."/>
            <person name="Kraft C.L."/>
            <person name="Abril J.F."/>
            <person name="Anthouard V."/>
            <person name="Arensburger P."/>
            <person name="Atkinson P.W."/>
            <person name="Baden H."/>
            <person name="de Berardinis V."/>
            <person name="Baldwin D."/>
            <person name="Benes V."/>
            <person name="Biedler J."/>
            <person name="Blass C."/>
            <person name="Bolanos R."/>
            <person name="Boscus D."/>
            <person name="Barnstead M."/>
            <person name="Cai S."/>
            <person name="Center A."/>
            <person name="Chaturverdi K."/>
            <person name="Christophides G.K."/>
            <person name="Chrystal M.A."/>
            <person name="Clamp M."/>
            <person name="Cravchik A."/>
            <person name="Curwen V."/>
            <person name="Dana A."/>
            <person name="Delcher A."/>
            <person name="Dew I."/>
            <person name="Evans C.A."/>
            <person name="Flanigan M."/>
            <person name="Grundschober-Freimoser A."/>
            <person name="Friedli L."/>
            <person name="Gu Z."/>
            <person name="Guan P."/>
            <person name="Guigo R."/>
            <person name="Hillenmeyer M.E."/>
            <person name="Hladun S.L."/>
            <person name="Hogan J.R."/>
            <person name="Hong Y.S."/>
            <person name="Hoover J."/>
            <person name="Jaillon O."/>
            <person name="Ke Z."/>
            <person name="Kodira C."/>
            <person name="Kokoza E."/>
            <person name="Koutsos A."/>
            <person name="Letunic I."/>
            <person name="Levitsky A."/>
            <person name="Liang Y."/>
            <person name="Lin J.J."/>
            <person name="Lobo N.F."/>
            <person name="Lopez J.R."/>
            <person name="Malek J.A."/>
            <person name="McIntosh T.C."/>
            <person name="Meister S."/>
            <person name="Miller J."/>
            <person name="Mobarry C."/>
            <person name="Mongin E."/>
            <person name="Murphy S.D."/>
            <person name="O'Brochta D.A."/>
            <person name="Pfannkoch C."/>
            <person name="Qi R."/>
            <person name="Regier M.A."/>
            <person name="Remington K."/>
            <person name="Shao H."/>
            <person name="Sharakhova M.V."/>
            <person name="Sitter C.D."/>
            <person name="Shetty J."/>
            <person name="Smith T.J."/>
            <person name="Strong R."/>
            <person name="Sun J."/>
            <person name="Thomasova D."/>
            <person name="Ton L.Q."/>
            <person name="Topalis P."/>
            <person name="Tu Z."/>
            <person name="Unger M.F."/>
            <person name="Walenz B."/>
            <person name="Wang A."/>
            <person name="Wang J."/>
            <person name="Wang M."/>
            <person name="Wang X."/>
            <person name="Woodford K.J."/>
            <person name="Wortman J.R."/>
            <person name="Wu M."/>
            <person name="Yao A."/>
            <person name="Zdobnov E.M."/>
            <person name="Zhang H."/>
            <person name="Zhao Q."/>
            <person name="Zhao S."/>
            <person name="Zhu S.C."/>
            <person name="Zhimulev I."/>
            <person name="Coluzzi M."/>
            <person name="della Torre A."/>
            <person name="Roth C.W."/>
            <person name="Louis C."/>
            <person name="Kalush F."/>
            <person name="Mural R.J."/>
            <person name="Myers E.W."/>
            <person name="Adams M.D."/>
            <person name="Smith H.O."/>
            <person name="Broder S."/>
            <person name="Gardner M.J."/>
            <person name="Fraser C.M."/>
            <person name="Birney E."/>
            <person name="Bork P."/>
            <person name="Brey P.T."/>
            <person name="Venter J.C."/>
            <person name="Weissenbach J."/>
            <person name="Kafatos F.C."/>
            <person name="Collins F.H."/>
            <person name="Hoffman S.L."/>
        </authorList>
    </citation>
    <scope>NUCLEOTIDE SEQUENCE [LARGE SCALE GENOMIC DNA]</scope>
    <source>
        <strain evidence="7 8">PEST</strain>
    </source>
</reference>
<feature type="compositionally biased region" description="Polar residues" evidence="5">
    <location>
        <begin position="44"/>
        <end position="57"/>
    </location>
</feature>
<dbReference type="VEuPathDB" id="VectorBase:AGAMI1_003387"/>
<dbReference type="InterPro" id="IPR036236">
    <property type="entry name" value="Znf_C2H2_sf"/>
</dbReference>
<evidence type="ECO:0000256" key="5">
    <source>
        <dbReference type="SAM" id="MobiDB-lite"/>
    </source>
</evidence>
<accession>A0A1S4H530</accession>
<dbReference type="InterPro" id="IPR013087">
    <property type="entry name" value="Znf_C2H2_type"/>
</dbReference>
<dbReference type="FunFam" id="3.30.160.60:FF:003212">
    <property type="entry name" value="Zinc finger protein 367"/>
    <property type="match status" value="1"/>
</dbReference>
<protein>
    <recommendedName>
        <fullName evidence="6">C2H2-type domain-containing protein</fullName>
    </recommendedName>
</protein>
<evidence type="ECO:0000256" key="2">
    <source>
        <dbReference type="ARBA" id="ARBA00022737"/>
    </source>
</evidence>
<evidence type="ECO:0000256" key="1">
    <source>
        <dbReference type="ARBA" id="ARBA00022723"/>
    </source>
</evidence>
<keyword evidence="1" id="KW-0479">Metal-binding</keyword>
<reference evidence="7 8" key="2">
    <citation type="journal article" date="2004" name="Trends Parasitol.">
        <title>The Anopheles gambiae genome: an update.</title>
        <authorList>
            <person name="Mongin E."/>
            <person name="Louis C."/>
            <person name="Holt R.A."/>
            <person name="Birney E."/>
            <person name="Collins F.H."/>
        </authorList>
    </citation>
    <scope>NUCLEOTIDE SEQUENCE [LARGE SCALE GENOMIC DNA]</scope>
    <source>
        <strain evidence="7 8">PEST</strain>
    </source>
</reference>
<dbReference type="GO" id="GO:0006357">
    <property type="term" value="P:regulation of transcription by RNA polymerase II"/>
    <property type="evidence" value="ECO:0000318"/>
    <property type="project" value="GO_Central"/>
</dbReference>
<proteinExistence type="predicted"/>
<dbReference type="GO" id="GO:0008270">
    <property type="term" value="F:zinc ion binding"/>
    <property type="evidence" value="ECO:0007669"/>
    <property type="project" value="UniProtKB-KW"/>
</dbReference>
<dbReference type="VEuPathDB" id="VectorBase:AGAP010516"/>
<feature type="domain" description="C2H2-type" evidence="6">
    <location>
        <begin position="181"/>
        <end position="210"/>
    </location>
</feature>
<dbReference type="KEGG" id="aga:3291107"/>
<dbReference type="EnsemblMetazoa" id="AGAP010516-RA">
    <property type="protein sequence ID" value="AGAP010516-PA"/>
    <property type="gene ID" value="AGAP010516"/>
</dbReference>
<feature type="compositionally biased region" description="Gly residues" evidence="5">
    <location>
        <begin position="329"/>
        <end position="343"/>
    </location>
</feature>
<evidence type="ECO:0000256" key="4">
    <source>
        <dbReference type="ARBA" id="ARBA00022833"/>
    </source>
</evidence>
<evidence type="ECO:0000313" key="8">
    <source>
        <dbReference type="Proteomes" id="UP000007062"/>
    </source>
</evidence>
<evidence type="ECO:0000259" key="6">
    <source>
        <dbReference type="PROSITE" id="PS50157"/>
    </source>
</evidence>
<name>A0A1S4H530_ANOGA</name>
<dbReference type="PANTHER" id="PTHR14003:SF26">
    <property type="entry name" value="ZINC FINGER PROTEIN 367"/>
    <property type="match status" value="1"/>
</dbReference>
<feature type="region of interest" description="Disordered" evidence="5">
    <location>
        <begin position="70"/>
        <end position="137"/>
    </location>
</feature>
<reference evidence="7" key="3">
    <citation type="submission" date="2020-05" db="UniProtKB">
        <authorList>
            <consortium name="EnsemblMetazoa"/>
        </authorList>
    </citation>
    <scope>IDENTIFICATION</scope>
    <source>
        <strain evidence="7">PEST</strain>
    </source>
</reference>
<dbReference type="Gene3D" id="3.30.160.60">
    <property type="entry name" value="Classic Zinc Finger"/>
    <property type="match status" value="3"/>
</dbReference>
<keyword evidence="3" id="KW-0863">Zinc-finger</keyword>
<dbReference type="PROSITE" id="PS50157">
    <property type="entry name" value="ZINC_FINGER_C2H2_2"/>
    <property type="match status" value="2"/>
</dbReference>
<dbReference type="SMART" id="SM00355">
    <property type="entry name" value="ZnF_C2H2"/>
    <property type="match status" value="2"/>
</dbReference>
<dbReference type="FunFam" id="3.30.160.60:FF:000474">
    <property type="entry name" value="zinc finger protein 367"/>
    <property type="match status" value="1"/>
</dbReference>
<dbReference type="SUPFAM" id="SSF57667">
    <property type="entry name" value="beta-beta-alpha zinc fingers"/>
    <property type="match status" value="1"/>
</dbReference>
<keyword evidence="2" id="KW-0677">Repeat</keyword>
<feature type="region of interest" description="Disordered" evidence="5">
    <location>
        <begin position="265"/>
        <end position="343"/>
    </location>
</feature>
<dbReference type="GO" id="GO:0000981">
    <property type="term" value="F:DNA-binding transcription factor activity, RNA polymerase II-specific"/>
    <property type="evidence" value="ECO:0000318"/>
    <property type="project" value="GO_Central"/>
</dbReference>
<dbReference type="PROSITE" id="PS00028">
    <property type="entry name" value="ZINC_FINGER_C2H2_1"/>
    <property type="match status" value="2"/>
</dbReference>
<feature type="compositionally biased region" description="Polar residues" evidence="5">
    <location>
        <begin position="295"/>
        <end position="304"/>
    </location>
</feature>
<feature type="domain" description="C2H2-type" evidence="6">
    <location>
        <begin position="153"/>
        <end position="180"/>
    </location>
</feature>
<keyword evidence="4" id="KW-0862">Zinc</keyword>
<dbReference type="InParanoid" id="A0A1S4H530"/>
<sequence length="637" mass="68632">MATSLPMALNTPKRLKTAVPPCANYLTTPPPSVSIGSPPIGTPTMANGQSHQTITTSGTTPLYVAGQSQQTWNHNNNNNNHWPSDATTTPTSSCGSPDGHWNRSYGSQGTPHTWNTSSGGSGSAEKPESKRGRPRSEALTTLMVEGSISPSSIKCHYCNRVFPREKSLQAHLRTHTGERPYQCDYPGCKRAFTQSGQLKTHQRLHTGERPFICSVAHCQMRFTHANRHCPDHPLETLKRCDDFVIQALPEQNTEVLKWLEKYRAEREDRTPTRKTPIKRTNSPDGVGSGPENGNGAASSATQNENENRRQDTAQRSATNNENHLPLGVNGSGNGLSGGVSTGNGALGNNHQLLASPVTPNNTYKSIRKGLMDMNACMGLTSPVTTKAKNSLPKLIQWQEPTSQEENESGDECCVPSKQSTFNPKKKWLRDAWQEDLAKPLEPNLISPKLFASTTSTMALKQQLHQESVVTISPSKRQLLGVTGHNKPLPRMEGIGHSTSAPAPVVTSVAPPPPVPFNPNQTRPTVLMVASKDSARPLSVKPAAELLANEITANGTCLSPKPEENNRKLQGALALMQLAAKDAFLQDAYEVPSVPEALLANGTTLLCGGSPVEATNNGSTLAVNGFTTTEATVQEKCP</sequence>
<feature type="compositionally biased region" description="Polar residues" evidence="5">
    <location>
        <begin position="313"/>
        <end position="322"/>
    </location>
</feature>
<dbReference type="Pfam" id="PF00096">
    <property type="entry name" value="zf-C2H2"/>
    <property type="match status" value="2"/>
</dbReference>
<feature type="compositionally biased region" description="Basic and acidic residues" evidence="5">
    <location>
        <begin position="125"/>
        <end position="136"/>
    </location>
</feature>
<dbReference type="AlphaFoldDB" id="A0A1S4H530"/>
<dbReference type="GeneID" id="3291107"/>
<organism evidence="7 8">
    <name type="scientific">Anopheles gambiae</name>
    <name type="common">African malaria mosquito</name>
    <dbReference type="NCBI Taxonomy" id="7165"/>
    <lineage>
        <taxon>Eukaryota</taxon>
        <taxon>Metazoa</taxon>
        <taxon>Ecdysozoa</taxon>
        <taxon>Arthropoda</taxon>
        <taxon>Hexapoda</taxon>
        <taxon>Insecta</taxon>
        <taxon>Pterygota</taxon>
        <taxon>Neoptera</taxon>
        <taxon>Endopterygota</taxon>
        <taxon>Diptera</taxon>
        <taxon>Nematocera</taxon>
        <taxon>Culicoidea</taxon>
        <taxon>Culicidae</taxon>
        <taxon>Anophelinae</taxon>
        <taxon>Anopheles</taxon>
    </lineage>
</organism>
<dbReference type="PANTHER" id="PTHR14003">
    <property type="entry name" value="TRANSCRIPTIONAL REPRESSOR PROTEIN YY"/>
    <property type="match status" value="1"/>
</dbReference>
<dbReference type="RefSeq" id="XP_061518494.1">
    <property type="nucleotide sequence ID" value="XM_061662510.1"/>
</dbReference>
<dbReference type="EMBL" id="AAAB01008933">
    <property type="status" value="NOT_ANNOTATED_CDS"/>
    <property type="molecule type" value="Genomic_DNA"/>
</dbReference>
<dbReference type="Proteomes" id="UP000007062">
    <property type="component" value="Chromosome 3L"/>
</dbReference>
<dbReference type="GO" id="GO:0000978">
    <property type="term" value="F:RNA polymerase II cis-regulatory region sequence-specific DNA binding"/>
    <property type="evidence" value="ECO:0000318"/>
    <property type="project" value="GO_Central"/>
</dbReference>
<feature type="compositionally biased region" description="Polar residues" evidence="5">
    <location>
        <begin position="104"/>
        <end position="118"/>
    </location>
</feature>